<dbReference type="InterPro" id="IPR054252">
    <property type="entry name" value="Pam3_gp18"/>
</dbReference>
<dbReference type="OrthoDB" id="329964at2"/>
<evidence type="ECO:0000313" key="2">
    <source>
        <dbReference type="EMBL" id="AOP33411.1"/>
    </source>
</evidence>
<accession>A0A1D7UV43</accession>
<proteinExistence type="predicted"/>
<dbReference type="KEGG" id="laj:A0128_05865"/>
<dbReference type="AlphaFoldDB" id="A0A1D7UV43"/>
<dbReference type="Proteomes" id="UP000094197">
    <property type="component" value="Chromosome 1"/>
</dbReference>
<reference evidence="2 3" key="1">
    <citation type="submission" date="2016-04" db="EMBL/GenBank/DDBJ databases">
        <title>Complete genome seqeunce of Leptospira alstonii serovar Room22.</title>
        <authorList>
            <person name="Nally J.E."/>
            <person name="Bayles D.O."/>
            <person name="Hurley D."/>
            <person name="Fanning S."/>
            <person name="McMahon B.J."/>
            <person name="Arent Z."/>
        </authorList>
    </citation>
    <scope>NUCLEOTIDE SEQUENCE [LARGE SCALE GENOMIC DNA]</scope>
    <source>
        <strain evidence="2 3">GWTS #1</strain>
    </source>
</reference>
<dbReference type="RefSeq" id="WP_069606648.1">
    <property type="nucleotide sequence ID" value="NZ_CP015217.1"/>
</dbReference>
<sequence>MPIFRYLPVDVDSLPIRNTYQIGSKEFEFEFTYNQVGDFVTVLVRDQDGIDLFSSCLIYGIPLNHVVVDEFPVSVSLKPLDIDDLYREEFVEIPVNPQTLGAKVQIYIEGEE</sequence>
<dbReference type="EMBL" id="CP015217">
    <property type="protein sequence ID" value="AOP33411.1"/>
    <property type="molecule type" value="Genomic_DNA"/>
</dbReference>
<evidence type="ECO:0000259" key="1">
    <source>
        <dbReference type="Pfam" id="PF22479"/>
    </source>
</evidence>
<protein>
    <recommendedName>
        <fullName evidence="1">Cyanophage baseplate Pam3 plug gp18 domain-containing protein</fullName>
    </recommendedName>
</protein>
<name>A0A1D7UV43_9LEPT</name>
<gene>
    <name evidence="2" type="ORF">A0128_05865</name>
</gene>
<dbReference type="Pfam" id="PF22479">
    <property type="entry name" value="Pam3_gp18"/>
    <property type="match status" value="1"/>
</dbReference>
<feature type="domain" description="Cyanophage baseplate Pam3 plug gp18" evidence="1">
    <location>
        <begin position="5"/>
        <end position="109"/>
    </location>
</feature>
<keyword evidence="3" id="KW-1185">Reference proteome</keyword>
<evidence type="ECO:0000313" key="3">
    <source>
        <dbReference type="Proteomes" id="UP000094197"/>
    </source>
</evidence>
<organism evidence="2 3">
    <name type="scientific">Leptospira tipperaryensis</name>
    <dbReference type="NCBI Taxonomy" id="2564040"/>
    <lineage>
        <taxon>Bacteria</taxon>
        <taxon>Pseudomonadati</taxon>
        <taxon>Spirochaetota</taxon>
        <taxon>Spirochaetia</taxon>
        <taxon>Leptospirales</taxon>
        <taxon>Leptospiraceae</taxon>
        <taxon>Leptospira</taxon>
    </lineage>
</organism>